<dbReference type="InterPro" id="IPR023186">
    <property type="entry name" value="IUNH"/>
</dbReference>
<dbReference type="STRING" id="1353952.A0A165GW31"/>
<organism evidence="5 6">
    <name type="scientific">Calocera cornea HHB12733</name>
    <dbReference type="NCBI Taxonomy" id="1353952"/>
    <lineage>
        <taxon>Eukaryota</taxon>
        <taxon>Fungi</taxon>
        <taxon>Dikarya</taxon>
        <taxon>Basidiomycota</taxon>
        <taxon>Agaricomycotina</taxon>
        <taxon>Dacrymycetes</taxon>
        <taxon>Dacrymycetales</taxon>
        <taxon>Dacrymycetaceae</taxon>
        <taxon>Calocera</taxon>
    </lineage>
</organism>
<feature type="domain" description="Inosine/uridine-preferring nucleoside hydrolase" evidence="4">
    <location>
        <begin position="6"/>
        <end position="327"/>
    </location>
</feature>
<dbReference type="InterPro" id="IPR036452">
    <property type="entry name" value="Ribo_hydro-like"/>
</dbReference>
<dbReference type="GO" id="GO:0006152">
    <property type="term" value="P:purine nucleoside catabolic process"/>
    <property type="evidence" value="ECO:0007669"/>
    <property type="project" value="TreeGrafter"/>
</dbReference>
<dbReference type="GO" id="GO:0008477">
    <property type="term" value="F:purine nucleosidase activity"/>
    <property type="evidence" value="ECO:0007669"/>
    <property type="project" value="TreeGrafter"/>
</dbReference>
<evidence type="ECO:0000256" key="2">
    <source>
        <dbReference type="ARBA" id="ARBA00022801"/>
    </source>
</evidence>
<dbReference type="EMBL" id="KV423950">
    <property type="protein sequence ID" value="KZT58562.1"/>
    <property type="molecule type" value="Genomic_DNA"/>
</dbReference>
<proteinExistence type="inferred from homology"/>
<dbReference type="Gene3D" id="3.90.245.10">
    <property type="entry name" value="Ribonucleoside hydrolase-like"/>
    <property type="match status" value="1"/>
</dbReference>
<reference evidence="5 6" key="1">
    <citation type="journal article" date="2016" name="Mol. Biol. Evol.">
        <title>Comparative Genomics of Early-Diverging Mushroom-Forming Fungi Provides Insights into the Origins of Lignocellulose Decay Capabilities.</title>
        <authorList>
            <person name="Nagy L.G."/>
            <person name="Riley R."/>
            <person name="Tritt A."/>
            <person name="Adam C."/>
            <person name="Daum C."/>
            <person name="Floudas D."/>
            <person name="Sun H."/>
            <person name="Yadav J.S."/>
            <person name="Pangilinan J."/>
            <person name="Larsson K.H."/>
            <person name="Matsuura K."/>
            <person name="Barry K."/>
            <person name="Labutti K."/>
            <person name="Kuo R."/>
            <person name="Ohm R.A."/>
            <person name="Bhattacharya S.S."/>
            <person name="Shirouzu T."/>
            <person name="Yoshinaga Y."/>
            <person name="Martin F.M."/>
            <person name="Grigoriev I.V."/>
            <person name="Hibbett D.S."/>
        </authorList>
    </citation>
    <scope>NUCLEOTIDE SEQUENCE [LARGE SCALE GENOMIC DNA]</scope>
    <source>
        <strain evidence="5 6">HHB12733</strain>
    </source>
</reference>
<dbReference type="GO" id="GO:0045437">
    <property type="term" value="F:uridine nucleosidase activity"/>
    <property type="evidence" value="ECO:0007669"/>
    <property type="project" value="UniProtKB-ARBA"/>
</dbReference>
<dbReference type="OrthoDB" id="5783963at2759"/>
<keyword evidence="2 5" id="KW-0378">Hydrolase</keyword>
<dbReference type="InterPro" id="IPR001910">
    <property type="entry name" value="Inosine/uridine_hydrolase_dom"/>
</dbReference>
<name>A0A165GW31_9BASI</name>
<dbReference type="InParanoid" id="A0A165GW31"/>
<evidence type="ECO:0000313" key="6">
    <source>
        <dbReference type="Proteomes" id="UP000076842"/>
    </source>
</evidence>
<protein>
    <submittedName>
        <fullName evidence="5">Nucleoside hydrolase</fullName>
    </submittedName>
</protein>
<dbReference type="PANTHER" id="PTHR12304:SF56">
    <property type="entry name" value="HYDROLASE, PUTATIVE (AFU_ORTHOLOGUE AFUA_1G11790)-RELATED"/>
    <property type="match status" value="1"/>
</dbReference>
<dbReference type="Proteomes" id="UP000076842">
    <property type="component" value="Unassembled WGS sequence"/>
</dbReference>
<sequence length="391" mass="42588">MAPHKIIFDTDPGVDDVVALLLLLASPEISLEAITVTFGNSTLEHTFNNVLKVYGLVQQHISEHPNDLKRFPNYARSGQPTILAKGRAGPIAGELHLAEYFHGPDGLSDITNTHPHFSAPESHPALAVATSESYKVILDILDREPTGTVTILAAGPLTNIALALREQPKTVMKARRIVAMGGALDAPGNTSPVAEFNFYADPYAAQEVIQFPDLPFFLLPLDITVPHSVAFPILIPAYHDTSPNHTPLQNFITAILTRPRNVMRMLGEGDAFQLHDPLAAWFVIKHADIPGTTLAPGWEVRRRKFRMERVGELTKGMCVVDRRGTQEAFGSIRAENGIEEAVALAKVTNREDDEGVMVVVGTPGVEDLTNALLDRVILVSRSSESPSTELV</sequence>
<evidence type="ECO:0000259" key="4">
    <source>
        <dbReference type="Pfam" id="PF01156"/>
    </source>
</evidence>
<gene>
    <name evidence="5" type="ORF">CALCODRAFT_516751</name>
</gene>
<dbReference type="AlphaFoldDB" id="A0A165GW31"/>
<dbReference type="PROSITE" id="PS01247">
    <property type="entry name" value="IUNH"/>
    <property type="match status" value="1"/>
</dbReference>
<dbReference type="PANTHER" id="PTHR12304">
    <property type="entry name" value="INOSINE-URIDINE PREFERRING NUCLEOSIDE HYDROLASE"/>
    <property type="match status" value="1"/>
</dbReference>
<accession>A0A165GW31</accession>
<evidence type="ECO:0000256" key="3">
    <source>
        <dbReference type="ARBA" id="ARBA00023295"/>
    </source>
</evidence>
<evidence type="ECO:0000256" key="1">
    <source>
        <dbReference type="ARBA" id="ARBA00009176"/>
    </source>
</evidence>
<dbReference type="GO" id="GO:0005829">
    <property type="term" value="C:cytosol"/>
    <property type="evidence" value="ECO:0007669"/>
    <property type="project" value="TreeGrafter"/>
</dbReference>
<comment type="similarity">
    <text evidence="1">Belongs to the IUNH family.</text>
</comment>
<dbReference type="Pfam" id="PF01156">
    <property type="entry name" value="IU_nuc_hydro"/>
    <property type="match status" value="1"/>
</dbReference>
<evidence type="ECO:0000313" key="5">
    <source>
        <dbReference type="EMBL" id="KZT58562.1"/>
    </source>
</evidence>
<dbReference type="SUPFAM" id="SSF53590">
    <property type="entry name" value="Nucleoside hydrolase"/>
    <property type="match status" value="1"/>
</dbReference>
<keyword evidence="3" id="KW-0326">Glycosidase</keyword>
<dbReference type="InterPro" id="IPR015910">
    <property type="entry name" value="I/U_nuclsd_hydro_CS"/>
</dbReference>
<keyword evidence="6" id="KW-1185">Reference proteome</keyword>